<dbReference type="InParanoid" id="A0A674NDA0"/>
<reference evidence="2 3" key="1">
    <citation type="journal article" date="2011" name="Genome Biol. Evol.">
        <title>Integration of the genetic map and genome assembly of fugu facilitates insights into distinct features of genome evolution in teleosts and mammals.</title>
        <authorList>
            <person name="Kai W."/>
            <person name="Kikuchi K."/>
            <person name="Tohari S."/>
            <person name="Chew A.K."/>
            <person name="Tay A."/>
            <person name="Fujiwara A."/>
            <person name="Hosoya S."/>
            <person name="Suetake H."/>
            <person name="Naruse K."/>
            <person name="Brenner S."/>
            <person name="Suzuki Y."/>
            <person name="Venkatesh B."/>
        </authorList>
    </citation>
    <scope>NUCLEOTIDE SEQUENCE [LARGE SCALE GENOMIC DNA]</scope>
</reference>
<dbReference type="Ensembl" id="ENSTRUT00000078471.1">
    <property type="protein sequence ID" value="ENSTRUP00000071162.1"/>
    <property type="gene ID" value="ENSTRUG00000028479.1"/>
</dbReference>
<keyword evidence="3" id="KW-1185">Reference proteome</keyword>
<dbReference type="PANTHER" id="PTHR45913">
    <property type="entry name" value="EPM2A-INTERACTING PROTEIN 1"/>
    <property type="match status" value="1"/>
</dbReference>
<accession>A0A674NDA0</accession>
<feature type="domain" description="SPIN-DOC-like zinc-finger" evidence="1">
    <location>
        <begin position="7"/>
        <end position="64"/>
    </location>
</feature>
<dbReference type="Proteomes" id="UP000005226">
    <property type="component" value="Chromosome 14"/>
</dbReference>
<dbReference type="PANTHER" id="PTHR45913:SF9">
    <property type="entry name" value="GENERAL TRANSCRIPTION FACTOR II-I REPEAT DOMAIN-CONTAINING PROTEIN 2-LIKE-RELATED"/>
    <property type="match status" value="1"/>
</dbReference>
<dbReference type="AlphaFoldDB" id="A0A674NDA0"/>
<evidence type="ECO:0000313" key="3">
    <source>
        <dbReference type="Proteomes" id="UP000005226"/>
    </source>
</evidence>
<dbReference type="OMA" id="FFVESAN"/>
<name>A0A674NDA0_TAKRU</name>
<reference evidence="2" key="2">
    <citation type="submission" date="2025-08" db="UniProtKB">
        <authorList>
            <consortium name="Ensembl"/>
        </authorList>
    </citation>
    <scope>IDENTIFICATION</scope>
</reference>
<dbReference type="InterPro" id="IPR012337">
    <property type="entry name" value="RNaseH-like_sf"/>
</dbReference>
<dbReference type="Pfam" id="PF18658">
    <property type="entry name" value="zf-C2H2_12"/>
    <property type="match status" value="1"/>
</dbReference>
<evidence type="ECO:0000259" key="1">
    <source>
        <dbReference type="Pfam" id="PF18658"/>
    </source>
</evidence>
<reference evidence="2" key="3">
    <citation type="submission" date="2025-09" db="UniProtKB">
        <authorList>
            <consortium name="Ensembl"/>
        </authorList>
    </citation>
    <scope>IDENTIFICATION</scope>
</reference>
<dbReference type="InterPro" id="IPR040647">
    <property type="entry name" value="SPIN-DOC_Znf-C2H2"/>
</dbReference>
<protein>
    <recommendedName>
        <fullName evidence="1">SPIN-DOC-like zinc-finger domain-containing protein</fullName>
    </recommendedName>
</protein>
<organism evidence="2 3">
    <name type="scientific">Takifugu rubripes</name>
    <name type="common">Japanese pufferfish</name>
    <name type="synonym">Fugu rubripes</name>
    <dbReference type="NCBI Taxonomy" id="31033"/>
    <lineage>
        <taxon>Eukaryota</taxon>
        <taxon>Metazoa</taxon>
        <taxon>Chordata</taxon>
        <taxon>Craniata</taxon>
        <taxon>Vertebrata</taxon>
        <taxon>Euteleostomi</taxon>
        <taxon>Actinopterygii</taxon>
        <taxon>Neopterygii</taxon>
        <taxon>Teleostei</taxon>
        <taxon>Neoteleostei</taxon>
        <taxon>Acanthomorphata</taxon>
        <taxon>Eupercaria</taxon>
        <taxon>Tetraodontiformes</taxon>
        <taxon>Tetradontoidea</taxon>
        <taxon>Tetraodontidae</taxon>
        <taxon>Takifugu</taxon>
    </lineage>
</organism>
<evidence type="ECO:0000313" key="2">
    <source>
        <dbReference type="Ensembl" id="ENSTRUP00000071162.1"/>
    </source>
</evidence>
<dbReference type="GeneTree" id="ENSGT00950000182812"/>
<sequence length="605" mass="69186">MSGPKKQKEWTTKYFFTEHRSSAVCLICQETVAVFKEYNISRHFATKHANYASKLSTKEREAAAQKLAANLKAQQSFFHRQTAIQESSTKASFMLSFRLAKASKALSEGEFLKECMVETAGILCPESKDKFEKISLSRRTVTRRVELIDEDITSSLNKKTESFTLYSLALDESNDVKDTAQLLIFIRGINDTFEITEEFLTMESLKGQTRGEDLFDQVSAVIENAKLPWSKLVNVTTDGSPNLTGKNVGLLRRIQNKVKDENPDQDVIFLHCIIHQESLCKSVLQLNHVVNPVVKLVNFIRARGLQHRQFIAFLEETDDLLYHSRVRWLSLGKVFQRVWELKEEIGLFLERLGKADEFPELSNKRWICDFAFATDIFSHLNELNTKLQGKDQFVHDMYTNVKAFKSKLAIFSRQILNKSFTHFPTLATLKEAGAKVKKYSESLDALHGEFCRRFSDFDKIDKSLQLVAYPLSQDPETAPEELQLELIDLQSDPVLKGKFKCLKLNDFYASLSKAAFPRLRQTAQKILALFGSTYVCEQTFSIMNINKASHRSRLTDQHLRSILRIATTKLTPDFDVLAKKGDQQHYNAASQTYLLPLFPPCIVHC</sequence>
<dbReference type="SUPFAM" id="SSF53098">
    <property type="entry name" value="Ribonuclease H-like"/>
    <property type="match status" value="1"/>
</dbReference>
<proteinExistence type="predicted"/>